<dbReference type="AlphaFoldDB" id="A0A1T5K4V4"/>
<reference evidence="1 2" key="1">
    <citation type="submission" date="2017-02" db="EMBL/GenBank/DDBJ databases">
        <authorList>
            <person name="Peterson S.W."/>
        </authorList>
    </citation>
    <scope>NUCLEOTIDE SEQUENCE [LARGE SCALE GENOMIC DNA]</scope>
    <source>
        <strain evidence="1 2">M1</strain>
    </source>
</reference>
<protein>
    <submittedName>
        <fullName evidence="1">Uncharacterized protein</fullName>
    </submittedName>
</protein>
<dbReference type="Proteomes" id="UP000190285">
    <property type="component" value="Unassembled WGS sequence"/>
</dbReference>
<evidence type="ECO:0000313" key="2">
    <source>
        <dbReference type="Proteomes" id="UP000190285"/>
    </source>
</evidence>
<name>A0A1T5K4V4_9FIRM</name>
<evidence type="ECO:0000313" key="1">
    <source>
        <dbReference type="EMBL" id="SKC58782.1"/>
    </source>
</evidence>
<dbReference type="RefSeq" id="WP_079490731.1">
    <property type="nucleotide sequence ID" value="NZ_FUZT01000003.1"/>
</dbReference>
<keyword evidence="2" id="KW-1185">Reference proteome</keyword>
<sequence length="80" mass="9680">MRKDMNERKFKKMKESVEELKEAYKGRSGDELINEVKKIRANMSDEEFRRQIASLNKIRDFLSESQQRKLDKLIEMLENK</sequence>
<gene>
    <name evidence="1" type="ORF">SAMN02194393_01626</name>
</gene>
<accession>A0A1T5K4V4</accession>
<proteinExistence type="predicted"/>
<dbReference type="OrthoDB" id="9861649at2"/>
<dbReference type="EMBL" id="FUZT01000003">
    <property type="protein sequence ID" value="SKC58782.1"/>
    <property type="molecule type" value="Genomic_DNA"/>
</dbReference>
<dbReference type="STRING" id="36842.SAMN02194393_01626"/>
<organism evidence="1 2">
    <name type="scientific">Maledivibacter halophilus</name>
    <dbReference type="NCBI Taxonomy" id="36842"/>
    <lineage>
        <taxon>Bacteria</taxon>
        <taxon>Bacillati</taxon>
        <taxon>Bacillota</taxon>
        <taxon>Clostridia</taxon>
        <taxon>Peptostreptococcales</taxon>
        <taxon>Caminicellaceae</taxon>
        <taxon>Maledivibacter</taxon>
    </lineage>
</organism>